<organism evidence="2 3">
    <name type="scientific">Trametes coccinea (strain BRFM310)</name>
    <name type="common">Pycnoporus coccineus</name>
    <dbReference type="NCBI Taxonomy" id="1353009"/>
    <lineage>
        <taxon>Eukaryota</taxon>
        <taxon>Fungi</taxon>
        <taxon>Dikarya</taxon>
        <taxon>Basidiomycota</taxon>
        <taxon>Agaricomycotina</taxon>
        <taxon>Agaricomycetes</taxon>
        <taxon>Polyporales</taxon>
        <taxon>Polyporaceae</taxon>
        <taxon>Trametes</taxon>
    </lineage>
</organism>
<sequence length="384" mass="42935">MESESSTGSSTAVEEQPESTPGSTSKDASNTTDSSTTTLTSDEQAEAHPGSSEPVKPPQPDDEFWFEDGNLILIAGDVEFRIYRGPLIANSPVFKDMLSLPSPPPNKTEAASGATVAHCICAKNPALVHVQDSPEDLRHFLQALIPGKTPRVAPDDDSFHTISACIRLGHKYEVDYMVDRSLEYLKRCFLVCASSSYSRPSFPKPPTFEDVHCIGVVNLARWTNTDILLPPALMACCELSATELMNGFSREDGTREVLCREDIGRCFVGRAKLVEASALIALRVFDQTLSPGCARRTECKPIFLRILDELKNNKDVVCSIRWHDSVIPYIQREDRDRYLCWPCYRMLEAREEKEQQEVWNKLPELLGLTVENWVEECTKQSSKT</sequence>
<dbReference type="EMBL" id="KZ084099">
    <property type="protein sequence ID" value="OSD03792.1"/>
    <property type="molecule type" value="Genomic_DNA"/>
</dbReference>
<evidence type="ECO:0000313" key="2">
    <source>
        <dbReference type="EMBL" id="OSD03792.1"/>
    </source>
</evidence>
<feature type="region of interest" description="Disordered" evidence="1">
    <location>
        <begin position="1"/>
        <end position="63"/>
    </location>
</feature>
<keyword evidence="3" id="KW-1185">Reference proteome</keyword>
<proteinExistence type="predicted"/>
<dbReference type="STRING" id="1353009.A0A1Y2IV18"/>
<feature type="compositionally biased region" description="Low complexity" evidence="1">
    <location>
        <begin position="23"/>
        <end position="42"/>
    </location>
</feature>
<dbReference type="AlphaFoldDB" id="A0A1Y2IV18"/>
<dbReference type="Gene3D" id="3.30.710.10">
    <property type="entry name" value="Potassium Channel Kv1.1, Chain A"/>
    <property type="match status" value="1"/>
</dbReference>
<feature type="compositionally biased region" description="Polar residues" evidence="1">
    <location>
        <begin position="1"/>
        <end position="22"/>
    </location>
</feature>
<name>A0A1Y2IV18_TRAC3</name>
<gene>
    <name evidence="2" type="ORF">PYCCODRAFT_1466700</name>
</gene>
<accession>A0A1Y2IV18</accession>
<evidence type="ECO:0000256" key="1">
    <source>
        <dbReference type="SAM" id="MobiDB-lite"/>
    </source>
</evidence>
<dbReference type="OrthoDB" id="3036049at2759"/>
<protein>
    <recommendedName>
        <fullName evidence="4">BTB domain-containing protein</fullName>
    </recommendedName>
</protein>
<reference evidence="2 3" key="1">
    <citation type="journal article" date="2015" name="Biotechnol. Biofuels">
        <title>Enhanced degradation of softwood versus hardwood by the white-rot fungus Pycnoporus coccineus.</title>
        <authorList>
            <person name="Couturier M."/>
            <person name="Navarro D."/>
            <person name="Chevret D."/>
            <person name="Henrissat B."/>
            <person name="Piumi F."/>
            <person name="Ruiz-Duenas F.J."/>
            <person name="Martinez A.T."/>
            <person name="Grigoriev I.V."/>
            <person name="Riley R."/>
            <person name="Lipzen A."/>
            <person name="Berrin J.G."/>
            <person name="Master E.R."/>
            <person name="Rosso M.N."/>
        </authorList>
    </citation>
    <scope>NUCLEOTIDE SEQUENCE [LARGE SCALE GENOMIC DNA]</scope>
    <source>
        <strain evidence="2 3">BRFM310</strain>
    </source>
</reference>
<dbReference type="InterPro" id="IPR011333">
    <property type="entry name" value="SKP1/BTB/POZ_sf"/>
</dbReference>
<evidence type="ECO:0000313" key="3">
    <source>
        <dbReference type="Proteomes" id="UP000193067"/>
    </source>
</evidence>
<evidence type="ECO:0008006" key="4">
    <source>
        <dbReference type="Google" id="ProtNLM"/>
    </source>
</evidence>
<dbReference type="Proteomes" id="UP000193067">
    <property type="component" value="Unassembled WGS sequence"/>
</dbReference>